<dbReference type="Pfam" id="PF07195">
    <property type="entry name" value="FliD_C"/>
    <property type="match status" value="1"/>
</dbReference>
<reference evidence="9 10" key="1">
    <citation type="submission" date="2015-09" db="EMBL/GenBank/DDBJ databases">
        <title>Identification and resolution of microdiversity through metagenomic sequencing of parallel consortia.</title>
        <authorList>
            <person name="Nelson W.C."/>
            <person name="Romine M.F."/>
            <person name="Lindemann S.R."/>
        </authorList>
    </citation>
    <scope>NUCLEOTIDE SEQUENCE [LARGE SCALE GENOMIC DNA]</scope>
    <source>
        <strain evidence="9">HL-91</strain>
    </source>
</reference>
<keyword evidence="11" id="KW-1185">Reference proteome</keyword>
<protein>
    <recommendedName>
        <fullName evidence="5">Flagellar hook-associated protein 2</fullName>
        <shortName evidence="5">HAP2</shortName>
    </recommendedName>
    <alternativeName>
        <fullName evidence="5">Flagellar cap protein</fullName>
    </alternativeName>
</protein>
<keyword evidence="4 5" id="KW-0975">Bacterial flagellum</keyword>
<comment type="function">
    <text evidence="5">Required for morphogenesis and for the elongation of the flagellar filament by facilitating polymerization of the flagellin monomers at the tip of growing filament. Forms a capping structure, which prevents flagellin subunits (transported through the central channel of the flagellum) from leaking out without polymerization at the distal end.</text>
</comment>
<dbReference type="InterPro" id="IPR010809">
    <property type="entry name" value="FliD_C"/>
</dbReference>
<dbReference type="AlphaFoldDB" id="A0A0P7YX99"/>
<dbReference type="PATRIC" id="fig|1666912.4.peg.1663"/>
<comment type="similarity">
    <text evidence="1 5">Belongs to the FliD family.</text>
</comment>
<dbReference type="PANTHER" id="PTHR30288:SF0">
    <property type="entry name" value="FLAGELLAR HOOK-ASSOCIATED PROTEIN 2"/>
    <property type="match status" value="1"/>
</dbReference>
<dbReference type="Proteomes" id="UP000182045">
    <property type="component" value="Unassembled WGS sequence"/>
</dbReference>
<dbReference type="STRING" id="1666912.Ga0058931_2161"/>
<proteinExistence type="inferred from homology"/>
<evidence type="ECO:0000256" key="5">
    <source>
        <dbReference type="RuleBase" id="RU362066"/>
    </source>
</evidence>
<dbReference type="RefSeq" id="WP_072246339.1">
    <property type="nucleotide sequence ID" value="NZ_FBYC01000004.1"/>
</dbReference>
<dbReference type="GO" id="GO:0071973">
    <property type="term" value="P:bacterial-type flagellum-dependent cell motility"/>
    <property type="evidence" value="ECO:0007669"/>
    <property type="project" value="TreeGrafter"/>
</dbReference>
<keyword evidence="5" id="KW-0964">Secreted</keyword>
<evidence type="ECO:0000259" key="6">
    <source>
        <dbReference type="Pfam" id="PF02465"/>
    </source>
</evidence>
<dbReference type="InterPro" id="IPR003481">
    <property type="entry name" value="FliD_N"/>
</dbReference>
<dbReference type="PANTHER" id="PTHR30288">
    <property type="entry name" value="FLAGELLAR CAP/ASSEMBLY PROTEIN FLID"/>
    <property type="match status" value="1"/>
</dbReference>
<keyword evidence="9" id="KW-0966">Cell projection</keyword>
<comment type="subcellular location">
    <subcellularLocation>
        <location evidence="5">Secreted</location>
    </subcellularLocation>
    <subcellularLocation>
        <location evidence="5">Bacterial flagellum</location>
    </subcellularLocation>
</comment>
<dbReference type="GO" id="GO:0007155">
    <property type="term" value="P:cell adhesion"/>
    <property type="evidence" value="ECO:0007669"/>
    <property type="project" value="InterPro"/>
</dbReference>
<gene>
    <name evidence="9" type="primary">fliD</name>
    <name evidence="8" type="ORF">Ga0058931_2161</name>
    <name evidence="9" type="ORF">HLUCCA05_02560</name>
</gene>
<comment type="subunit">
    <text evidence="2 5">Homopentamer.</text>
</comment>
<reference evidence="8 11" key="2">
    <citation type="submission" date="2016-01" db="EMBL/GenBank/DDBJ databases">
        <authorList>
            <person name="Varghese N."/>
        </authorList>
    </citation>
    <scope>NUCLEOTIDE SEQUENCE [LARGE SCALE GENOMIC DNA]</scope>
    <source>
        <strain evidence="8 11">HL-91</strain>
    </source>
</reference>
<dbReference type="OrthoDB" id="9812018at2"/>
<dbReference type="Proteomes" id="UP000050413">
    <property type="component" value="Unassembled WGS sequence"/>
</dbReference>
<organism evidence="9 10">
    <name type="scientific">Roseibaca calidilacus</name>
    <dbReference type="NCBI Taxonomy" id="1666912"/>
    <lineage>
        <taxon>Bacteria</taxon>
        <taxon>Pseudomonadati</taxon>
        <taxon>Pseudomonadota</taxon>
        <taxon>Alphaproteobacteria</taxon>
        <taxon>Rhodobacterales</taxon>
        <taxon>Paracoccaceae</taxon>
        <taxon>Roseinatronobacter</taxon>
    </lineage>
</organism>
<feature type="domain" description="Flagellar hook-associated protein 2 N-terminal" evidence="6">
    <location>
        <begin position="14"/>
        <end position="109"/>
    </location>
</feature>
<evidence type="ECO:0000313" key="8">
    <source>
        <dbReference type="EMBL" id="CUX82093.1"/>
    </source>
</evidence>
<dbReference type="InterPro" id="IPR040026">
    <property type="entry name" value="FliD"/>
</dbReference>
<evidence type="ECO:0000256" key="2">
    <source>
        <dbReference type="ARBA" id="ARBA00011255"/>
    </source>
</evidence>
<evidence type="ECO:0000313" key="9">
    <source>
        <dbReference type="EMBL" id="KPP95559.1"/>
    </source>
</evidence>
<dbReference type="EMBL" id="FBYC01000004">
    <property type="protein sequence ID" value="CUX82093.1"/>
    <property type="molecule type" value="Genomic_DNA"/>
</dbReference>
<evidence type="ECO:0000256" key="3">
    <source>
        <dbReference type="ARBA" id="ARBA00023054"/>
    </source>
</evidence>
<evidence type="ECO:0000259" key="7">
    <source>
        <dbReference type="Pfam" id="PF07195"/>
    </source>
</evidence>
<evidence type="ECO:0000256" key="4">
    <source>
        <dbReference type="ARBA" id="ARBA00023143"/>
    </source>
</evidence>
<evidence type="ECO:0000256" key="1">
    <source>
        <dbReference type="ARBA" id="ARBA00009764"/>
    </source>
</evidence>
<dbReference type="EMBL" id="LJSG01000002">
    <property type="protein sequence ID" value="KPP95559.1"/>
    <property type="molecule type" value="Genomic_DNA"/>
</dbReference>
<sequence>MTPDLLSSLNKNGTGLQLRELAQTLATAETVPRIERLQRAQDADTLRLSGLGQVRAQLDQLGTRLAEAAGNPVLTVESSTAMLAPRVTDRAALTNGSMFVDVTNLAQPQVLEFSGFTGADQPLAAGSLTLEFGAWSEDAFNANPDREAITIDVAEGATLQDMVRQLDALPGVSAQLFDKGDGTFSLGVASDTGAENALRITAQDLGGPGQALTAFDNASDNQARQVQAARDAQLTVNGISVTRPSNTIADVVPGVELTLNGATSGVLDIGRSETAARQNLQSLVDGLNDTFGLLREVTRNGIGDEARGDLAGDGNLQALDSALRRLVSEPIAGFDDEPVTLAELGVATNRDGSLRLDPPAFDRAFAARAADFDVLFQNKLRALSGQAEVSGNPQAALPAGDYRFAVDGQGRATLDGARMSGFERVDGQMVYTVLDGPARGVSVTAPPDLTSDTIRFGRSFAESLATLMDNAVAESGLIGRREAELDSNVDDRAERIDLFEARATLLEKRYMSRFAAMEQAVSQMNSTGSYLQNLVEMWSNQK</sequence>
<name>A0A0P7YX99_9RHOB</name>
<dbReference type="GO" id="GO:0009421">
    <property type="term" value="C:bacterial-type flagellum filament cap"/>
    <property type="evidence" value="ECO:0007669"/>
    <property type="project" value="InterPro"/>
</dbReference>
<dbReference type="Pfam" id="PF02465">
    <property type="entry name" value="FliD_N"/>
    <property type="match status" value="1"/>
</dbReference>
<feature type="domain" description="Flagellar hook-associated protein 2 C-terminal" evidence="7">
    <location>
        <begin position="229"/>
        <end position="526"/>
    </location>
</feature>
<keyword evidence="9" id="KW-0282">Flagellum</keyword>
<comment type="caution">
    <text evidence="9">The sequence shown here is derived from an EMBL/GenBank/DDBJ whole genome shotgun (WGS) entry which is preliminary data.</text>
</comment>
<evidence type="ECO:0000313" key="11">
    <source>
        <dbReference type="Proteomes" id="UP000182045"/>
    </source>
</evidence>
<accession>A0A0P7YX99</accession>
<keyword evidence="3" id="KW-0175">Coiled coil</keyword>
<keyword evidence="9" id="KW-0969">Cilium</keyword>
<evidence type="ECO:0000313" key="10">
    <source>
        <dbReference type="Proteomes" id="UP000050413"/>
    </source>
</evidence>